<sequence length="131" mass="14858">MEQVAVVFRYIGSIGNATGAYERCVRDIETAFAGLWCTDLESNGWRSLEGRTIPWLPYGGRISGVRSQAFGSDRARRRLPMMDLYRPIAESCFILRPVRHPEVHLANMMATADVTFMRHARSIALVSIRRV</sequence>
<dbReference type="EMBL" id="EQ990085">
    <property type="protein sequence ID" value="EEF22835.1"/>
    <property type="molecule type" value="Genomic_DNA"/>
</dbReference>
<dbReference type="AlphaFoldDB" id="B9TMS9"/>
<evidence type="ECO:0000313" key="2">
    <source>
        <dbReference type="Proteomes" id="UP000008311"/>
    </source>
</evidence>
<name>B9TMS9_RICCO</name>
<keyword evidence="2" id="KW-1185">Reference proteome</keyword>
<dbReference type="InParanoid" id="B9TMS9"/>
<dbReference type="Proteomes" id="UP000008311">
    <property type="component" value="Unassembled WGS sequence"/>
</dbReference>
<protein>
    <submittedName>
        <fullName evidence="1">Uncharacterized protein</fullName>
    </submittedName>
</protein>
<organism evidence="1 2">
    <name type="scientific">Ricinus communis</name>
    <name type="common">Castor bean</name>
    <dbReference type="NCBI Taxonomy" id="3988"/>
    <lineage>
        <taxon>Eukaryota</taxon>
        <taxon>Viridiplantae</taxon>
        <taxon>Streptophyta</taxon>
        <taxon>Embryophyta</taxon>
        <taxon>Tracheophyta</taxon>
        <taxon>Spermatophyta</taxon>
        <taxon>Magnoliopsida</taxon>
        <taxon>eudicotyledons</taxon>
        <taxon>Gunneridae</taxon>
        <taxon>Pentapetalae</taxon>
        <taxon>rosids</taxon>
        <taxon>fabids</taxon>
        <taxon>Malpighiales</taxon>
        <taxon>Euphorbiaceae</taxon>
        <taxon>Acalyphoideae</taxon>
        <taxon>Acalypheae</taxon>
        <taxon>Ricinus</taxon>
    </lineage>
</organism>
<reference evidence="2" key="1">
    <citation type="journal article" date="2010" name="Nat. Biotechnol.">
        <title>Draft genome sequence of the oilseed species Ricinus communis.</title>
        <authorList>
            <person name="Chan A.P."/>
            <person name="Crabtree J."/>
            <person name="Zhao Q."/>
            <person name="Lorenzi H."/>
            <person name="Orvis J."/>
            <person name="Puiu D."/>
            <person name="Melake-Berhan A."/>
            <person name="Jones K.M."/>
            <person name="Redman J."/>
            <person name="Chen G."/>
            <person name="Cahoon E.B."/>
            <person name="Gedil M."/>
            <person name="Stanke M."/>
            <person name="Haas B.J."/>
            <person name="Wortman J.R."/>
            <person name="Fraser-Liggett C.M."/>
            <person name="Ravel J."/>
            <person name="Rabinowicz P.D."/>
        </authorList>
    </citation>
    <scope>NUCLEOTIDE SEQUENCE [LARGE SCALE GENOMIC DNA]</scope>
    <source>
        <strain evidence="2">cv. Hale</strain>
    </source>
</reference>
<proteinExistence type="predicted"/>
<gene>
    <name evidence="1" type="ORF">RCOM_2140540</name>
</gene>
<accession>B9TMS9</accession>
<evidence type="ECO:0000313" key="1">
    <source>
        <dbReference type="EMBL" id="EEF22835.1"/>
    </source>
</evidence>